<reference evidence="2" key="1">
    <citation type="journal article" date="2022" name="Mol. Ecol. Resour.">
        <title>The genomes of chicory, endive, great burdock and yacon provide insights into Asteraceae palaeo-polyploidization history and plant inulin production.</title>
        <authorList>
            <person name="Fan W."/>
            <person name="Wang S."/>
            <person name="Wang H."/>
            <person name="Wang A."/>
            <person name="Jiang F."/>
            <person name="Liu H."/>
            <person name="Zhao H."/>
            <person name="Xu D."/>
            <person name="Zhang Y."/>
        </authorList>
    </citation>
    <scope>NUCLEOTIDE SEQUENCE [LARGE SCALE GENOMIC DNA]</scope>
    <source>
        <strain evidence="2">cv. Yunnan</strain>
    </source>
</reference>
<sequence>MKGFNCHASKFLHTFVPKYLDELEGTGYEIERESLDHKCEYDQDKEIEIERDKNGSQNKKPIRVTSMESCLTFLDMLHIHSFVMKHKEALEIDFEKLVKWFINKVLNIQSEKPFAPKLSNCVEVKLLKLYMLVKEEGGYNKWYYIKTKKNKINIRESSSSGESKFKKRRVSMVNKQEKDEMNGEESKGHKEESENEDVVVEDSKVVGEVEAFKGEPGVRVNETKTEKCSFSNNKVRENVTRGSSVTEKSRRGSFGQTSEDGSMRDQKSVAQRRITIGLENRCLDLDTCEKIMAKKYTNMKGFNCHANKFLHTFVPKYLDELEGTGYEIERESLDHKCEYDQDKEIEIEREKNGSQTKKPIRVTSMESCVTFLDMLHIHSIVMKHKEALEIDFENLVKWFINKVLNIQSEKPFPPKLSNGVEVKLLKLYMLVKE</sequence>
<gene>
    <name evidence="1" type="ORF">L1987_20209</name>
</gene>
<name>A0ACB9ISV3_9ASTR</name>
<accession>A0ACB9ISV3</accession>
<proteinExistence type="predicted"/>
<evidence type="ECO:0000313" key="1">
    <source>
        <dbReference type="EMBL" id="KAI3810588.1"/>
    </source>
</evidence>
<keyword evidence="2" id="KW-1185">Reference proteome</keyword>
<dbReference type="Proteomes" id="UP001056120">
    <property type="component" value="Linkage Group LG07"/>
</dbReference>
<organism evidence="1 2">
    <name type="scientific">Smallanthus sonchifolius</name>
    <dbReference type="NCBI Taxonomy" id="185202"/>
    <lineage>
        <taxon>Eukaryota</taxon>
        <taxon>Viridiplantae</taxon>
        <taxon>Streptophyta</taxon>
        <taxon>Embryophyta</taxon>
        <taxon>Tracheophyta</taxon>
        <taxon>Spermatophyta</taxon>
        <taxon>Magnoliopsida</taxon>
        <taxon>eudicotyledons</taxon>
        <taxon>Gunneridae</taxon>
        <taxon>Pentapetalae</taxon>
        <taxon>asterids</taxon>
        <taxon>campanulids</taxon>
        <taxon>Asterales</taxon>
        <taxon>Asteraceae</taxon>
        <taxon>Asteroideae</taxon>
        <taxon>Heliantheae alliance</taxon>
        <taxon>Millerieae</taxon>
        <taxon>Smallanthus</taxon>
    </lineage>
</organism>
<evidence type="ECO:0000313" key="2">
    <source>
        <dbReference type="Proteomes" id="UP001056120"/>
    </source>
</evidence>
<protein>
    <submittedName>
        <fullName evidence="1">Uncharacterized protein</fullName>
    </submittedName>
</protein>
<reference evidence="1 2" key="2">
    <citation type="journal article" date="2022" name="Mol. Ecol. Resour.">
        <title>The genomes of chicory, endive, great burdock and yacon provide insights into Asteraceae paleo-polyploidization history and plant inulin production.</title>
        <authorList>
            <person name="Fan W."/>
            <person name="Wang S."/>
            <person name="Wang H."/>
            <person name="Wang A."/>
            <person name="Jiang F."/>
            <person name="Liu H."/>
            <person name="Zhao H."/>
            <person name="Xu D."/>
            <person name="Zhang Y."/>
        </authorList>
    </citation>
    <scope>NUCLEOTIDE SEQUENCE [LARGE SCALE GENOMIC DNA]</scope>
    <source>
        <strain evidence="2">cv. Yunnan</strain>
        <tissue evidence="1">Leaves</tissue>
    </source>
</reference>
<dbReference type="EMBL" id="CM042024">
    <property type="protein sequence ID" value="KAI3810588.1"/>
    <property type="molecule type" value="Genomic_DNA"/>
</dbReference>
<comment type="caution">
    <text evidence="1">The sequence shown here is derived from an EMBL/GenBank/DDBJ whole genome shotgun (WGS) entry which is preliminary data.</text>
</comment>